<keyword evidence="3" id="KW-1185">Reference proteome</keyword>
<sequence length="290" mass="31907">MQYISTVSIFWGVTMPLHLAFSNDSGIACEHLLFEGILYRLGNSPTADIVLSQSKEAEFSASLHAEVNDNRWLLKINEASGVKSDQTIALTNELNDTTSVLVGNTVCRFTLLSLDDVAEHDREYFKRRQQLRILEKDLQGVTDIGTTVELARNFLLHSIKCEHAAVFCQLGADSNSPTATTDLLQHPISAPVCNGLVAWSSKSLNSVAVETLHSTVKDSEQTDPVKPQVSAALCVPVIIDGHVAGYLYGDNTKGRRYFSQSETSLVEAMANILSLQWLFHTIERKLSGAR</sequence>
<proteinExistence type="predicted"/>
<protein>
    <recommendedName>
        <fullName evidence="1">GAF domain-containing protein</fullName>
    </recommendedName>
</protein>
<accession>A0A1E8FK38</accession>
<dbReference type="STRING" id="1856405.BFC17_09200"/>
<gene>
    <name evidence="2" type="ORF">BFC17_09200</name>
</gene>
<organism evidence="2 3">
    <name type="scientific">Alteromonas lipolytica</name>
    <dbReference type="NCBI Taxonomy" id="1856405"/>
    <lineage>
        <taxon>Bacteria</taxon>
        <taxon>Pseudomonadati</taxon>
        <taxon>Pseudomonadota</taxon>
        <taxon>Gammaproteobacteria</taxon>
        <taxon>Alteromonadales</taxon>
        <taxon>Alteromonadaceae</taxon>
        <taxon>Alteromonas/Salinimonas group</taxon>
        <taxon>Alteromonas</taxon>
    </lineage>
</organism>
<dbReference type="Gene3D" id="3.30.450.40">
    <property type="match status" value="1"/>
</dbReference>
<evidence type="ECO:0000313" key="3">
    <source>
        <dbReference type="Proteomes" id="UP000176037"/>
    </source>
</evidence>
<dbReference type="AlphaFoldDB" id="A0A1E8FK38"/>
<dbReference type="OrthoDB" id="5953293at2"/>
<evidence type="ECO:0000259" key="1">
    <source>
        <dbReference type="Pfam" id="PF01590"/>
    </source>
</evidence>
<feature type="domain" description="GAF" evidence="1">
    <location>
        <begin position="147"/>
        <end position="275"/>
    </location>
</feature>
<name>A0A1E8FK38_9ALTE</name>
<dbReference type="Proteomes" id="UP000176037">
    <property type="component" value="Unassembled WGS sequence"/>
</dbReference>
<dbReference type="InterPro" id="IPR029016">
    <property type="entry name" value="GAF-like_dom_sf"/>
</dbReference>
<dbReference type="EMBL" id="MJIC01000002">
    <property type="protein sequence ID" value="OFI36285.1"/>
    <property type="molecule type" value="Genomic_DNA"/>
</dbReference>
<evidence type="ECO:0000313" key="2">
    <source>
        <dbReference type="EMBL" id="OFI36285.1"/>
    </source>
</evidence>
<dbReference type="InterPro" id="IPR003018">
    <property type="entry name" value="GAF"/>
</dbReference>
<dbReference type="SUPFAM" id="SSF55781">
    <property type="entry name" value="GAF domain-like"/>
    <property type="match status" value="1"/>
</dbReference>
<dbReference type="Pfam" id="PF01590">
    <property type="entry name" value="GAF"/>
    <property type="match status" value="1"/>
</dbReference>
<comment type="caution">
    <text evidence="2">The sequence shown here is derived from an EMBL/GenBank/DDBJ whole genome shotgun (WGS) entry which is preliminary data.</text>
</comment>
<reference evidence="2 3" key="1">
    <citation type="submission" date="2016-09" db="EMBL/GenBank/DDBJ databases">
        <title>Alteromonas lipolytica, a new species isolated from sea water.</title>
        <authorList>
            <person name="Wu Y.-H."/>
            <person name="Cheng H."/>
            <person name="Xu X.-W."/>
        </authorList>
    </citation>
    <scope>NUCLEOTIDE SEQUENCE [LARGE SCALE GENOMIC DNA]</scope>
    <source>
        <strain evidence="2 3">JW12</strain>
    </source>
</reference>